<accession>A0AAV5CP02</accession>
<protein>
    <submittedName>
        <fullName evidence="2">Uncharacterized protein</fullName>
    </submittedName>
</protein>
<organism evidence="2 3">
    <name type="scientific">Eleusine coracana subsp. coracana</name>
    <dbReference type="NCBI Taxonomy" id="191504"/>
    <lineage>
        <taxon>Eukaryota</taxon>
        <taxon>Viridiplantae</taxon>
        <taxon>Streptophyta</taxon>
        <taxon>Embryophyta</taxon>
        <taxon>Tracheophyta</taxon>
        <taxon>Spermatophyta</taxon>
        <taxon>Magnoliopsida</taxon>
        <taxon>Liliopsida</taxon>
        <taxon>Poales</taxon>
        <taxon>Poaceae</taxon>
        <taxon>PACMAD clade</taxon>
        <taxon>Chloridoideae</taxon>
        <taxon>Cynodonteae</taxon>
        <taxon>Eleusininae</taxon>
        <taxon>Eleusine</taxon>
    </lineage>
</organism>
<feature type="compositionally biased region" description="Acidic residues" evidence="1">
    <location>
        <begin position="86"/>
        <end position="110"/>
    </location>
</feature>
<name>A0AAV5CP02_ELECO</name>
<feature type="compositionally biased region" description="Polar residues" evidence="1">
    <location>
        <begin position="9"/>
        <end position="24"/>
    </location>
</feature>
<dbReference type="AlphaFoldDB" id="A0AAV5CP02"/>
<keyword evidence="3" id="KW-1185">Reference proteome</keyword>
<gene>
    <name evidence="2" type="primary">ga16928</name>
    <name evidence="2" type="ORF">PR202_ga16928</name>
</gene>
<evidence type="ECO:0000256" key="1">
    <source>
        <dbReference type="SAM" id="MobiDB-lite"/>
    </source>
</evidence>
<reference evidence="2" key="2">
    <citation type="submission" date="2021-12" db="EMBL/GenBank/DDBJ databases">
        <title>Resequencing data analysis of finger millet.</title>
        <authorList>
            <person name="Hatakeyama M."/>
            <person name="Aluri S."/>
            <person name="Balachadran M.T."/>
            <person name="Sivarajan S.R."/>
            <person name="Poveda L."/>
            <person name="Shimizu-Inatsugi R."/>
            <person name="Schlapbach R."/>
            <person name="Sreeman S.M."/>
            <person name="Shimizu K.K."/>
        </authorList>
    </citation>
    <scope>NUCLEOTIDE SEQUENCE</scope>
</reference>
<feature type="region of interest" description="Disordered" evidence="1">
    <location>
        <begin position="1"/>
        <end position="24"/>
    </location>
</feature>
<feature type="region of interest" description="Disordered" evidence="1">
    <location>
        <begin position="73"/>
        <end position="116"/>
    </location>
</feature>
<proteinExistence type="predicted"/>
<sequence>MRMVMPNFDIQSGCEQRSNGSTTTGEAAVNMNYEMSPDHLEPYLGIQTGNEMSIDPPAPAMDTGTMVVAPSSQTTVTDGMDNVNYDADESEISDNTDEEYDPSDSEDSSDSSEHTPTSVISYSLINFYRTIDGVSSDSDASSNGDSVQLFVVAVCLICRRDYTVPSGTIVCTRCGYAGLVHYGDN</sequence>
<comment type="caution">
    <text evidence="2">The sequence shown here is derived from an EMBL/GenBank/DDBJ whole genome shotgun (WGS) entry which is preliminary data.</text>
</comment>
<dbReference type="Proteomes" id="UP001054889">
    <property type="component" value="Unassembled WGS sequence"/>
</dbReference>
<reference evidence="2" key="1">
    <citation type="journal article" date="2018" name="DNA Res.">
        <title>Multiple hybrid de novo genome assembly of finger millet, an orphan allotetraploid crop.</title>
        <authorList>
            <person name="Hatakeyama M."/>
            <person name="Aluri S."/>
            <person name="Balachadran M.T."/>
            <person name="Sivarajan S.R."/>
            <person name="Patrignani A."/>
            <person name="Gruter S."/>
            <person name="Poveda L."/>
            <person name="Shimizu-Inatsugi R."/>
            <person name="Baeten J."/>
            <person name="Francoijs K.J."/>
            <person name="Nataraja K.N."/>
            <person name="Reddy Y.A.N."/>
            <person name="Phadnis S."/>
            <person name="Ravikumar R.L."/>
            <person name="Schlapbach R."/>
            <person name="Sreeman S.M."/>
            <person name="Shimizu K.K."/>
        </authorList>
    </citation>
    <scope>NUCLEOTIDE SEQUENCE</scope>
</reference>
<evidence type="ECO:0000313" key="3">
    <source>
        <dbReference type="Proteomes" id="UP001054889"/>
    </source>
</evidence>
<dbReference type="EMBL" id="BQKI01000008">
    <property type="protein sequence ID" value="GJM99793.1"/>
    <property type="molecule type" value="Genomic_DNA"/>
</dbReference>
<evidence type="ECO:0000313" key="2">
    <source>
        <dbReference type="EMBL" id="GJM99793.1"/>
    </source>
</evidence>